<evidence type="ECO:0000256" key="7">
    <source>
        <dbReference type="ARBA" id="ARBA00023125"/>
    </source>
</evidence>
<keyword evidence="7 13" id="KW-0238">DNA-binding</keyword>
<evidence type="ECO:0000259" key="17">
    <source>
        <dbReference type="PROSITE" id="PS51321"/>
    </source>
</evidence>
<evidence type="ECO:0000256" key="2">
    <source>
        <dbReference type="ARBA" id="ARBA00009647"/>
    </source>
</evidence>
<dbReference type="InterPro" id="IPR017923">
    <property type="entry name" value="TFIIS_N"/>
</dbReference>
<evidence type="ECO:0000259" key="16">
    <source>
        <dbReference type="PROSITE" id="PS51319"/>
    </source>
</evidence>
<dbReference type="PROSITE" id="PS51319">
    <property type="entry name" value="TFIIS_N"/>
    <property type="match status" value="1"/>
</dbReference>
<dbReference type="Gene3D" id="1.20.930.10">
    <property type="entry name" value="Conserved domain common to transcription factors TFIIS, elongin A, CRSP70"/>
    <property type="match status" value="1"/>
</dbReference>
<evidence type="ECO:0000256" key="11">
    <source>
        <dbReference type="PROSITE-ProRule" id="PRU00472"/>
    </source>
</evidence>
<dbReference type="SMART" id="SM00440">
    <property type="entry name" value="ZnF_C2C2"/>
    <property type="match status" value="1"/>
</dbReference>
<feature type="domain" description="TFIIS-type" evidence="15">
    <location>
        <begin position="256"/>
        <end position="296"/>
    </location>
</feature>
<comment type="subcellular location">
    <subcellularLocation>
        <location evidence="1 12 13">Nucleus</location>
    </subcellularLocation>
</comment>
<keyword evidence="6 13" id="KW-0805">Transcription regulation</keyword>
<dbReference type="PIRSF" id="PIRSF006704">
    <property type="entry name" value="TF_IIS"/>
    <property type="match status" value="1"/>
</dbReference>
<keyword evidence="4 11" id="KW-0863">Zinc-finger</keyword>
<dbReference type="GO" id="GO:0000977">
    <property type="term" value="F:RNA polymerase II transcription regulatory region sequence-specific DNA binding"/>
    <property type="evidence" value="ECO:0007669"/>
    <property type="project" value="TreeGrafter"/>
</dbReference>
<dbReference type="PROSITE" id="PS51133">
    <property type="entry name" value="ZF_TFIIS_2"/>
    <property type="match status" value="1"/>
</dbReference>
<dbReference type="GO" id="GO:0031564">
    <property type="term" value="P:transcription antitermination"/>
    <property type="evidence" value="ECO:0007669"/>
    <property type="project" value="TreeGrafter"/>
</dbReference>
<dbReference type="VEuPathDB" id="FungiDB:SMAC_05797"/>
<evidence type="ECO:0000256" key="1">
    <source>
        <dbReference type="ARBA" id="ARBA00004123"/>
    </source>
</evidence>
<keyword evidence="8 13" id="KW-0804">Transcription</keyword>
<proteinExistence type="inferred from homology"/>
<evidence type="ECO:0000256" key="12">
    <source>
        <dbReference type="PROSITE-ProRule" id="PRU00649"/>
    </source>
</evidence>
<dbReference type="Pfam" id="PF01096">
    <property type="entry name" value="Zn_ribbon_TFIIS"/>
    <property type="match status" value="1"/>
</dbReference>
<dbReference type="PANTHER" id="PTHR11477">
    <property type="entry name" value="TRANSCRIPTION FACTOR S-II ZINC FINGER DOMAIN-CONTAINING PROTEIN"/>
    <property type="match status" value="1"/>
</dbReference>
<comment type="similarity">
    <text evidence="2 13">Belongs to the TFS-II family.</text>
</comment>
<dbReference type="FunFam" id="2.20.25.10:FF:000001">
    <property type="entry name" value="Probable Transcription elongation factor S-II"/>
    <property type="match status" value="1"/>
</dbReference>
<evidence type="ECO:0000256" key="3">
    <source>
        <dbReference type="ARBA" id="ARBA00022723"/>
    </source>
</evidence>
<organism evidence="18 19">
    <name type="scientific">Sordaria macrospora</name>
    <dbReference type="NCBI Taxonomy" id="5147"/>
    <lineage>
        <taxon>Eukaryota</taxon>
        <taxon>Fungi</taxon>
        <taxon>Dikarya</taxon>
        <taxon>Ascomycota</taxon>
        <taxon>Pezizomycotina</taxon>
        <taxon>Sordariomycetes</taxon>
        <taxon>Sordariomycetidae</taxon>
        <taxon>Sordariales</taxon>
        <taxon>Sordariaceae</taxon>
        <taxon>Sordaria</taxon>
    </lineage>
</organism>
<feature type="domain" description="TFIIS N-terminal" evidence="16">
    <location>
        <begin position="4"/>
        <end position="81"/>
    </location>
</feature>
<dbReference type="AlphaFoldDB" id="A0A8S8ZIT1"/>
<dbReference type="SUPFAM" id="SSF46942">
    <property type="entry name" value="Elongation factor TFIIS domain 2"/>
    <property type="match status" value="1"/>
</dbReference>
<keyword evidence="9 12" id="KW-0539">Nucleus</keyword>
<dbReference type="PANTHER" id="PTHR11477:SF0">
    <property type="entry name" value="IP08861P-RELATED"/>
    <property type="match status" value="1"/>
</dbReference>
<keyword evidence="5 13" id="KW-0862">Zinc</keyword>
<dbReference type="PROSITE" id="PS00466">
    <property type="entry name" value="ZF_TFIIS_1"/>
    <property type="match status" value="1"/>
</dbReference>
<dbReference type="SUPFAM" id="SSF57783">
    <property type="entry name" value="Zinc beta-ribbon"/>
    <property type="match status" value="1"/>
</dbReference>
<dbReference type="GO" id="GO:0006368">
    <property type="term" value="P:transcription elongation by RNA polymerase II"/>
    <property type="evidence" value="ECO:0007669"/>
    <property type="project" value="InterPro"/>
</dbReference>
<evidence type="ECO:0000256" key="13">
    <source>
        <dbReference type="RuleBase" id="RU368078"/>
    </source>
</evidence>
<dbReference type="InterPro" id="IPR036575">
    <property type="entry name" value="TFIIS_cen_dom_sf"/>
</dbReference>
<dbReference type="GO" id="GO:0031440">
    <property type="term" value="P:regulation of mRNA 3'-end processing"/>
    <property type="evidence" value="ECO:0007669"/>
    <property type="project" value="TreeGrafter"/>
</dbReference>
<dbReference type="InterPro" id="IPR001222">
    <property type="entry name" value="Znf_TFIIS"/>
</dbReference>
<protein>
    <recommendedName>
        <fullName evidence="13">Transcription elongation factor</fullName>
    </recommendedName>
</protein>
<name>A0A8S8ZIT1_SORMA</name>
<evidence type="ECO:0000256" key="14">
    <source>
        <dbReference type="SAM" id="MobiDB-lite"/>
    </source>
</evidence>
<dbReference type="SMART" id="SM00509">
    <property type="entry name" value="TFS2N"/>
    <property type="match status" value="1"/>
</dbReference>
<dbReference type="InterPro" id="IPR035441">
    <property type="entry name" value="TFIIS/LEDGF_dom_sf"/>
</dbReference>
<dbReference type="CDD" id="cd13749">
    <property type="entry name" value="Zn-ribbon_TFIIS"/>
    <property type="match status" value="1"/>
</dbReference>
<dbReference type="InterPro" id="IPR006289">
    <property type="entry name" value="TFSII"/>
</dbReference>
<dbReference type="NCBIfam" id="TIGR01385">
    <property type="entry name" value="TFSII"/>
    <property type="match status" value="1"/>
</dbReference>
<dbReference type="InterPro" id="IPR003618">
    <property type="entry name" value="TFIIS_cen_dom"/>
</dbReference>
<dbReference type="EMBL" id="NMPR01000151">
    <property type="protein sequence ID" value="KAA8629050.1"/>
    <property type="molecule type" value="Genomic_DNA"/>
</dbReference>
<keyword evidence="3 13" id="KW-0479">Metal-binding</keyword>
<dbReference type="GO" id="GO:0005634">
    <property type="term" value="C:nucleus"/>
    <property type="evidence" value="ECO:0007669"/>
    <property type="project" value="UniProtKB-SubCell"/>
</dbReference>
<evidence type="ECO:0000313" key="19">
    <source>
        <dbReference type="Proteomes" id="UP000433876"/>
    </source>
</evidence>
<feature type="region of interest" description="Disordered" evidence="14">
    <location>
        <begin position="89"/>
        <end position="136"/>
    </location>
</feature>
<dbReference type="Proteomes" id="UP000433876">
    <property type="component" value="Unassembled WGS sequence"/>
</dbReference>
<dbReference type="InterPro" id="IPR035100">
    <property type="entry name" value="TF_IIS-typ"/>
</dbReference>
<dbReference type="GO" id="GO:0008270">
    <property type="term" value="F:zinc ion binding"/>
    <property type="evidence" value="ECO:0007669"/>
    <property type="project" value="UniProtKB-UniRule"/>
</dbReference>
<feature type="domain" description="TFIIS central" evidence="17">
    <location>
        <begin position="139"/>
        <end position="253"/>
    </location>
</feature>
<evidence type="ECO:0000256" key="10">
    <source>
        <dbReference type="ARBA" id="ARBA00025408"/>
    </source>
</evidence>
<dbReference type="PROSITE" id="PS51321">
    <property type="entry name" value="TFIIS_CENTRAL"/>
    <property type="match status" value="1"/>
</dbReference>
<evidence type="ECO:0000313" key="18">
    <source>
        <dbReference type="EMBL" id="KAA8629050.1"/>
    </source>
</evidence>
<dbReference type="SUPFAM" id="SSF47676">
    <property type="entry name" value="Conserved domain common to transcription factors TFIIS, elongin A, CRSP70"/>
    <property type="match status" value="1"/>
</dbReference>
<dbReference type="SMART" id="SM00510">
    <property type="entry name" value="TFS2M"/>
    <property type="match status" value="1"/>
</dbReference>
<reference evidence="18 19" key="1">
    <citation type="submission" date="2017-07" db="EMBL/GenBank/DDBJ databases">
        <title>Genome sequence of the Sordaria macrospora wild type strain R19027.</title>
        <authorList>
            <person name="Nowrousian M."/>
            <person name="Teichert I."/>
            <person name="Kueck U."/>
        </authorList>
    </citation>
    <scope>NUCLEOTIDE SEQUENCE [LARGE SCALE GENOMIC DNA]</scope>
    <source>
        <strain evidence="18 19">R19027</strain>
        <tissue evidence="18">Mycelium</tissue>
    </source>
</reference>
<dbReference type="FunFam" id="1.10.472.30:FF:000003">
    <property type="entry name" value="Transcription elongation factor S-II"/>
    <property type="match status" value="1"/>
</dbReference>
<sequence length="332" mass="36867">MDDRELTARIKALSKAVATEPPATVIKLLEELKRDAKPTEEQLRSTKAGVTVGKLRANANKDIARIASEIVNKWRKLVEAAKEAKKKSQAAAASGASSPAPKASPAPASSAYNKPYEGDVEKRHFKTDKVDINRTSSQTRNNTIGVLYNGLAYRRTESIEEVVKRAVEVENALFKACKGENQEYRSKARTLFTSLKRKDNAALGRRVMSGELPVDRLVVLSDKELASEEQRARDEELEKENMKKAQVPMAEKSISDALKCGKCGQRKVSYSQAQTRSADEPMTTFCECTVCGNRWKVWQTHKISSTDVKFDANYCVFSSPKMAAHNILFFSA</sequence>
<comment type="caution">
    <text evidence="18">The sequence shown here is derived from an EMBL/GenBank/DDBJ whole genome shotgun (WGS) entry which is preliminary data.</text>
</comment>
<dbReference type="GO" id="GO:0006362">
    <property type="term" value="P:transcription elongation by RNA polymerase I"/>
    <property type="evidence" value="ECO:0007669"/>
    <property type="project" value="TreeGrafter"/>
</dbReference>
<evidence type="ECO:0000256" key="6">
    <source>
        <dbReference type="ARBA" id="ARBA00023015"/>
    </source>
</evidence>
<dbReference type="Gene3D" id="1.10.472.30">
    <property type="entry name" value="Transcription elongation factor S-II, central domain"/>
    <property type="match status" value="1"/>
</dbReference>
<dbReference type="Gene3D" id="2.20.25.10">
    <property type="match status" value="1"/>
</dbReference>
<gene>
    <name evidence="18" type="ORF">SMACR_05797</name>
</gene>
<feature type="compositionally biased region" description="Basic and acidic residues" evidence="14">
    <location>
        <begin position="116"/>
        <end position="132"/>
    </location>
</feature>
<evidence type="ECO:0000256" key="5">
    <source>
        <dbReference type="ARBA" id="ARBA00022833"/>
    </source>
</evidence>
<dbReference type="Pfam" id="PF08711">
    <property type="entry name" value="Med26"/>
    <property type="match status" value="1"/>
</dbReference>
<evidence type="ECO:0000256" key="8">
    <source>
        <dbReference type="ARBA" id="ARBA00023163"/>
    </source>
</evidence>
<evidence type="ECO:0000259" key="15">
    <source>
        <dbReference type="PROSITE" id="PS51133"/>
    </source>
</evidence>
<dbReference type="FunFam" id="1.20.930.10:FF:000007">
    <property type="entry name" value="Transcription elongation factor S-II"/>
    <property type="match status" value="1"/>
</dbReference>
<dbReference type="GO" id="GO:0001139">
    <property type="term" value="F:RNA polymerase II complex recruiting activity"/>
    <property type="evidence" value="ECO:0007669"/>
    <property type="project" value="TreeGrafter"/>
</dbReference>
<accession>A0A8S8ZIT1</accession>
<dbReference type="InterPro" id="IPR003617">
    <property type="entry name" value="TFIIS/CRSP70_N_sub"/>
</dbReference>
<evidence type="ECO:0000256" key="4">
    <source>
        <dbReference type="ARBA" id="ARBA00022771"/>
    </source>
</evidence>
<comment type="function">
    <text evidence="10">Necessary for efficient RNA polymerase II transcription elongation past template-encoded arresting sites. The arresting sites in DNA have the property of trapping a certain fraction of elongating RNA polymerases that pass through, resulting in locked ternary complexes. Cleavage of the nascent transcript by S-II allows the resumption of elongation from the new 3'-terminus.</text>
</comment>
<dbReference type="Pfam" id="PF07500">
    <property type="entry name" value="TFIIS_M"/>
    <property type="match status" value="1"/>
</dbReference>
<feature type="compositionally biased region" description="Low complexity" evidence="14">
    <location>
        <begin position="89"/>
        <end position="111"/>
    </location>
</feature>
<evidence type="ECO:0000256" key="9">
    <source>
        <dbReference type="ARBA" id="ARBA00023242"/>
    </source>
</evidence>